<keyword evidence="2" id="KW-1185">Reference proteome</keyword>
<comment type="caution">
    <text evidence="1">The sequence shown here is derived from an EMBL/GenBank/DDBJ whole genome shotgun (WGS) entry which is preliminary data.</text>
</comment>
<evidence type="ECO:0000313" key="2">
    <source>
        <dbReference type="Proteomes" id="UP001276659"/>
    </source>
</evidence>
<accession>A0AAD9ZEK0</accession>
<dbReference type="EMBL" id="JASNWA010000004">
    <property type="protein sequence ID" value="KAK3177037.1"/>
    <property type="molecule type" value="Genomic_DNA"/>
</dbReference>
<evidence type="ECO:0000313" key="1">
    <source>
        <dbReference type="EMBL" id="KAK3177037.1"/>
    </source>
</evidence>
<dbReference type="Proteomes" id="UP001276659">
    <property type="component" value="Unassembled WGS sequence"/>
</dbReference>
<dbReference type="AlphaFoldDB" id="A0AAD9ZEK0"/>
<sequence length="196" mass="22546">MLISDGDLESLIKSTKVLRRFTYRTRTFNSNPVDHWGRIVAVLETSARDTLEYLEIDDEEYMSDQPGICWIYEDQDVQYTGLLRHFSVLKKVRVDHPMFIHCEGVGDSAQAKPQQLVTMLPASVEELELTCHLIPERTAEKLFAGLGALKEQYVSRLRNITFARGHWHHDAIWSACEEVGIAVEIETQSRSCLQFF</sequence>
<name>A0AAD9ZEK0_9LECA</name>
<proteinExistence type="predicted"/>
<organism evidence="1 2">
    <name type="scientific">Lepraria neglecta</name>
    <dbReference type="NCBI Taxonomy" id="209136"/>
    <lineage>
        <taxon>Eukaryota</taxon>
        <taxon>Fungi</taxon>
        <taxon>Dikarya</taxon>
        <taxon>Ascomycota</taxon>
        <taxon>Pezizomycotina</taxon>
        <taxon>Lecanoromycetes</taxon>
        <taxon>OSLEUM clade</taxon>
        <taxon>Lecanoromycetidae</taxon>
        <taxon>Lecanorales</taxon>
        <taxon>Lecanorineae</taxon>
        <taxon>Stereocaulaceae</taxon>
        <taxon>Lepraria</taxon>
    </lineage>
</organism>
<gene>
    <name evidence="1" type="ORF">OEA41_008363</name>
</gene>
<reference evidence="1" key="1">
    <citation type="submission" date="2022-11" db="EMBL/GenBank/DDBJ databases">
        <title>Chromosomal genome sequence assembly and mating type (MAT) locus characterization of the leprose asexual lichenized fungus Lepraria neglecta (Nyl.) Erichsen.</title>
        <authorList>
            <person name="Allen J.L."/>
            <person name="Pfeffer B."/>
        </authorList>
    </citation>
    <scope>NUCLEOTIDE SEQUENCE</scope>
    <source>
        <strain evidence="1">Allen 5258</strain>
    </source>
</reference>
<protein>
    <submittedName>
        <fullName evidence="1">Uncharacterized protein</fullName>
    </submittedName>
</protein>